<sequence length="364" mass="42216">MREEKCNSYISKTDQELSDIMIVPGQYIKIKWNPNNRKYYESIGYTFTSCKDWIEIPAELVTHGSKEKIQVECDYCHKIFTKTIDNYYSSIKESNKSACKDCGNIKMRETMKTKYGVVAAIQSPRFAEKIKRTNIKKYGTECSLGNKEVKEKASRTMRERYGAVAPFHVQQFKEKAKNTIIKKYGVNNVLQSPEIQNKIKKTCLEKYGVDNPAKSDGVIKKAKKTCVERYGGESSQSSPEVRHKSWETMISNGTIPSSKAEKEMVALLIEMYGEENCFPSYPFDKVIYDCLLVIGDVKIDVEFDGYFWHKNKKEQDKRRDFYSMRKGIKVLRFLSKGNVPTKEQIKQGVQYLVDTEHHYLRIDI</sequence>
<dbReference type="GO" id="GO:0004519">
    <property type="term" value="F:endonuclease activity"/>
    <property type="evidence" value="ECO:0007669"/>
    <property type="project" value="UniProtKB-KW"/>
</dbReference>
<keyword evidence="2" id="KW-0255">Endonuclease</keyword>
<organism evidence="2">
    <name type="scientific">Siphoviridae sp. ctrCN24</name>
    <dbReference type="NCBI Taxonomy" id="2827953"/>
    <lineage>
        <taxon>Viruses</taxon>
        <taxon>Duplodnaviria</taxon>
        <taxon>Heunggongvirae</taxon>
        <taxon>Uroviricota</taxon>
        <taxon>Caudoviricetes</taxon>
    </lineage>
</organism>
<keyword evidence="2" id="KW-0540">Nuclease</keyword>
<name>A0A8S5SK70_9CAUD</name>
<accession>A0A8S5SK70</accession>
<evidence type="ECO:0000259" key="1">
    <source>
        <dbReference type="Pfam" id="PF24308"/>
    </source>
</evidence>
<protein>
    <submittedName>
        <fullName evidence="2">Endonuclease-like protein</fullName>
    </submittedName>
</protein>
<feature type="domain" description="DUF7487" evidence="1">
    <location>
        <begin position="106"/>
        <end position="226"/>
    </location>
</feature>
<keyword evidence="2" id="KW-0378">Hydrolase</keyword>
<dbReference type="Pfam" id="PF24308">
    <property type="entry name" value="DUF7487"/>
    <property type="match status" value="1"/>
</dbReference>
<dbReference type="InterPro" id="IPR055910">
    <property type="entry name" value="DUF7487"/>
</dbReference>
<evidence type="ECO:0000313" key="2">
    <source>
        <dbReference type="EMBL" id="DAF51445.1"/>
    </source>
</evidence>
<proteinExistence type="predicted"/>
<reference evidence="2" key="1">
    <citation type="journal article" date="2021" name="Proc. Natl. Acad. Sci. U.S.A.">
        <title>A Catalog of Tens of Thousands of Viruses from Human Metagenomes Reveals Hidden Associations with Chronic Diseases.</title>
        <authorList>
            <person name="Tisza M.J."/>
            <person name="Buck C.B."/>
        </authorList>
    </citation>
    <scope>NUCLEOTIDE SEQUENCE</scope>
    <source>
        <strain evidence="2">CtrCN24</strain>
    </source>
</reference>
<dbReference type="EMBL" id="BK032616">
    <property type="protein sequence ID" value="DAF51445.1"/>
    <property type="molecule type" value="Genomic_DNA"/>
</dbReference>
<dbReference type="Gene3D" id="3.40.960.10">
    <property type="entry name" value="VSR Endonuclease"/>
    <property type="match status" value="1"/>
</dbReference>